<evidence type="ECO:0008006" key="8">
    <source>
        <dbReference type="Google" id="ProtNLM"/>
    </source>
</evidence>
<evidence type="ECO:0000256" key="2">
    <source>
        <dbReference type="ARBA" id="ARBA00022692"/>
    </source>
</evidence>
<dbReference type="InterPro" id="IPR023908">
    <property type="entry name" value="xxxLxxG_rpt"/>
</dbReference>
<dbReference type="SUPFAM" id="SSF101967">
    <property type="entry name" value="Adhesin YadA, collagen-binding domain"/>
    <property type="match status" value="2"/>
</dbReference>
<evidence type="ECO:0000256" key="3">
    <source>
        <dbReference type="ARBA" id="ARBA00022989"/>
    </source>
</evidence>
<feature type="transmembrane region" description="Helical" evidence="5">
    <location>
        <begin position="604"/>
        <end position="629"/>
    </location>
</feature>
<name>A0ABQ2B4J7_9MICO</name>
<dbReference type="PANTHER" id="PTHR43077:SF5">
    <property type="entry name" value="PHAGE INFECTION PROTEIN"/>
    <property type="match status" value="1"/>
</dbReference>
<dbReference type="InterPro" id="IPR017500">
    <property type="entry name" value="Phage_infect_YhgE_N"/>
</dbReference>
<keyword evidence="4 5" id="KW-0472">Membrane</keyword>
<dbReference type="RefSeq" id="WP_188521967.1">
    <property type="nucleotide sequence ID" value="NZ_BMDG01000001.1"/>
</dbReference>
<dbReference type="NCBIfam" id="TIGR03061">
    <property type="entry name" value="pip_yhgE_Nterm"/>
    <property type="match status" value="1"/>
</dbReference>
<evidence type="ECO:0000256" key="5">
    <source>
        <dbReference type="SAM" id="Phobius"/>
    </source>
</evidence>
<dbReference type="Proteomes" id="UP000632535">
    <property type="component" value="Unassembled WGS sequence"/>
</dbReference>
<sequence length="754" mass="73017">MTAPTIPAAGRQARNPWRIAAVALLPIMVLGLLLAALWNPQDRLDQVPAAIVNLDEPVEVDGQTVPLGRQLASGLVSGGATAEGEKAAQPAADATNFAWEITDADSARAGLADGTYSAVVTIPEGFSAAATSFGGEQVASARQATIDVSTPPGGRVADDALARVVAATATSVMSSTLTETYVDNVLVGFDDLADGIGDAQDGATQLADGAGDAADGADQLADGVDQTHTGADQLASGAGELASGASELAGGADDLAGGVAQSAAGADGIAGGVEELATGTRGLAGGARELADGLGELEKQTSALPQQSQQLADGSAQVAGGVEELVGTLTGVTGGANEALTGLGKQLGCSGEPADMLPPELVDVLTDEQLAQLAQTLAGQSAEICQQIEAGQKELESQATDLEKLSAGAQDVADGNAALAAGMGELAGGVGQLSAGADGLAGGVEETADGAGDLATGARGLADGLGALSGGASTLASGVGDLSTGTQGLATGTEELAGGIGRLSSGAGDLSSGVGQLASGAGDLSTGLGEAKDQIPTYSDDERKTLSSVVAEPVAAPSSDGLSTGASGPLFAVVALWLGALALLTVFPPVLVGALGSTRDSVRLTLTAFTPPALVAVGTGAVVGGILAAVEHLSVGGWVGAVLLGAVASVVFVAVHQGFVGLLGNLGRGISLLIAVLIIATGVVATVPAVLQGLVDVLPVGAAREALTAVVVPDAGGLGGATAALVVWGLGGLALATLVTARGRQLGVRRLLRA</sequence>
<dbReference type="PANTHER" id="PTHR43077">
    <property type="entry name" value="TRANSPORT PERMEASE YVFS-RELATED"/>
    <property type="match status" value="1"/>
</dbReference>
<feature type="transmembrane region" description="Helical" evidence="5">
    <location>
        <begin position="715"/>
        <end position="741"/>
    </location>
</feature>
<reference evidence="7" key="1">
    <citation type="journal article" date="2019" name="Int. J. Syst. Evol. Microbiol.">
        <title>The Global Catalogue of Microorganisms (GCM) 10K type strain sequencing project: providing services to taxonomists for standard genome sequencing and annotation.</title>
        <authorList>
            <consortium name="The Broad Institute Genomics Platform"/>
            <consortium name="The Broad Institute Genome Sequencing Center for Infectious Disease"/>
            <person name="Wu L."/>
            <person name="Ma J."/>
        </authorList>
    </citation>
    <scope>NUCLEOTIDE SEQUENCE [LARGE SCALE GENOMIC DNA]</scope>
    <source>
        <strain evidence="7">CCM 8653</strain>
    </source>
</reference>
<dbReference type="EMBL" id="BMDG01000001">
    <property type="protein sequence ID" value="GGI05014.1"/>
    <property type="molecule type" value="Genomic_DNA"/>
</dbReference>
<feature type="transmembrane region" description="Helical" evidence="5">
    <location>
        <begin position="19"/>
        <end position="38"/>
    </location>
</feature>
<evidence type="ECO:0000313" key="7">
    <source>
        <dbReference type="Proteomes" id="UP000632535"/>
    </source>
</evidence>
<dbReference type="Gene3D" id="1.10.287.950">
    <property type="entry name" value="Methyl-accepting chemotaxis protein"/>
    <property type="match status" value="2"/>
</dbReference>
<dbReference type="InterPro" id="IPR011049">
    <property type="entry name" value="Serralysin-like_metalloprot_C"/>
</dbReference>
<feature type="transmembrane region" description="Helical" evidence="5">
    <location>
        <begin position="570"/>
        <end position="592"/>
    </location>
</feature>
<gene>
    <name evidence="6" type="ORF">GCM10007368_04050</name>
</gene>
<dbReference type="InterPro" id="IPR051328">
    <property type="entry name" value="T7SS_ABC-Transporter"/>
</dbReference>
<keyword evidence="2 5" id="KW-0812">Transmembrane</keyword>
<accession>A0ABQ2B4J7</accession>
<evidence type="ECO:0000256" key="1">
    <source>
        <dbReference type="ARBA" id="ARBA00004141"/>
    </source>
</evidence>
<dbReference type="NCBIfam" id="TIGR03057">
    <property type="entry name" value="xxxLxxG_by_4"/>
    <property type="match status" value="6"/>
</dbReference>
<feature type="transmembrane region" description="Helical" evidence="5">
    <location>
        <begin position="635"/>
        <end position="660"/>
    </location>
</feature>
<keyword evidence="3 5" id="KW-1133">Transmembrane helix</keyword>
<keyword evidence="7" id="KW-1185">Reference proteome</keyword>
<feature type="transmembrane region" description="Helical" evidence="5">
    <location>
        <begin position="672"/>
        <end position="695"/>
    </location>
</feature>
<organism evidence="6 7">
    <name type="scientific">Isoptericola cucumis</name>
    <dbReference type="NCBI Taxonomy" id="1776856"/>
    <lineage>
        <taxon>Bacteria</taxon>
        <taxon>Bacillati</taxon>
        <taxon>Actinomycetota</taxon>
        <taxon>Actinomycetes</taxon>
        <taxon>Micrococcales</taxon>
        <taxon>Promicromonosporaceae</taxon>
        <taxon>Isoptericola</taxon>
    </lineage>
</organism>
<comment type="caution">
    <text evidence="6">The sequence shown here is derived from an EMBL/GenBank/DDBJ whole genome shotgun (WGS) entry which is preliminary data.</text>
</comment>
<proteinExistence type="predicted"/>
<comment type="subcellular location">
    <subcellularLocation>
        <location evidence="1">Membrane</location>
        <topology evidence="1">Multi-pass membrane protein</topology>
    </subcellularLocation>
</comment>
<protein>
    <recommendedName>
        <fullName evidence="8">YhgE/Pip domain-containing protein</fullName>
    </recommendedName>
</protein>
<evidence type="ECO:0000256" key="4">
    <source>
        <dbReference type="ARBA" id="ARBA00023136"/>
    </source>
</evidence>
<evidence type="ECO:0000313" key="6">
    <source>
        <dbReference type="EMBL" id="GGI05014.1"/>
    </source>
</evidence>